<evidence type="ECO:0000256" key="7">
    <source>
        <dbReference type="ARBA" id="ARBA00022801"/>
    </source>
</evidence>
<gene>
    <name evidence="12" type="ORF">FSARC_7017</name>
</gene>
<keyword evidence="6 10" id="KW-0732">Signal</keyword>
<comment type="subcellular location">
    <subcellularLocation>
        <location evidence="2">Secreted</location>
    </subcellularLocation>
</comment>
<dbReference type="Gene3D" id="3.20.20.80">
    <property type="entry name" value="Glycosidases"/>
    <property type="match status" value="1"/>
</dbReference>
<evidence type="ECO:0000256" key="1">
    <source>
        <dbReference type="ARBA" id="ARBA00001678"/>
    </source>
</evidence>
<dbReference type="InterPro" id="IPR001547">
    <property type="entry name" value="Glyco_hydro_5"/>
</dbReference>
<dbReference type="GO" id="GO:0046355">
    <property type="term" value="P:mannan catabolic process"/>
    <property type="evidence" value="ECO:0007669"/>
    <property type="project" value="UniProtKB-ARBA"/>
</dbReference>
<evidence type="ECO:0000313" key="13">
    <source>
        <dbReference type="Proteomes" id="UP000622797"/>
    </source>
</evidence>
<feature type="signal peptide" evidence="10">
    <location>
        <begin position="1"/>
        <end position="21"/>
    </location>
</feature>
<comment type="similarity">
    <text evidence="3 9">Belongs to the glycosyl hydrolase 5 (cellulase A) family.</text>
</comment>
<evidence type="ECO:0000256" key="4">
    <source>
        <dbReference type="ARBA" id="ARBA00012706"/>
    </source>
</evidence>
<evidence type="ECO:0000256" key="3">
    <source>
        <dbReference type="ARBA" id="ARBA00005641"/>
    </source>
</evidence>
<dbReference type="SUPFAM" id="SSF51445">
    <property type="entry name" value="(Trans)glycosidases"/>
    <property type="match status" value="1"/>
</dbReference>
<keyword evidence="7 9" id="KW-0378">Hydrolase</keyword>
<reference evidence="12" key="1">
    <citation type="journal article" date="2020" name="BMC Genomics">
        <title>Correction to: Identification and distribution of gene clusters required for synthesis of sphingolipid metabolism inhibitors in diverse species of the filamentous fungus Fusarium.</title>
        <authorList>
            <person name="Kim H.S."/>
            <person name="Lohmar J.M."/>
            <person name="Busman M."/>
            <person name="Brown D.W."/>
            <person name="Naumann T.A."/>
            <person name="Divon H.H."/>
            <person name="Lysoe E."/>
            <person name="Uhlig S."/>
            <person name="Proctor R.H."/>
        </authorList>
    </citation>
    <scope>NUCLEOTIDE SEQUENCE</scope>
    <source>
        <strain evidence="12">NRRL 20472</strain>
    </source>
</reference>
<keyword evidence="13" id="KW-1185">Reference proteome</keyword>
<dbReference type="Proteomes" id="UP000622797">
    <property type="component" value="Unassembled WGS sequence"/>
</dbReference>
<dbReference type="EMBL" id="JABEXW010000368">
    <property type="protein sequence ID" value="KAF4965150.1"/>
    <property type="molecule type" value="Genomic_DNA"/>
</dbReference>
<dbReference type="PANTHER" id="PTHR31451">
    <property type="match status" value="1"/>
</dbReference>
<dbReference type="EC" id="3.2.1.78" evidence="4"/>
<accession>A0A8H4X8F9</accession>
<organism evidence="12 13">
    <name type="scientific">Fusarium sarcochroum</name>
    <dbReference type="NCBI Taxonomy" id="1208366"/>
    <lineage>
        <taxon>Eukaryota</taxon>
        <taxon>Fungi</taxon>
        <taxon>Dikarya</taxon>
        <taxon>Ascomycota</taxon>
        <taxon>Pezizomycotina</taxon>
        <taxon>Sordariomycetes</taxon>
        <taxon>Hypocreomycetidae</taxon>
        <taxon>Hypocreales</taxon>
        <taxon>Nectriaceae</taxon>
        <taxon>Fusarium</taxon>
        <taxon>Fusarium lateritium species complex</taxon>
    </lineage>
</organism>
<proteinExistence type="inferred from homology"/>
<evidence type="ECO:0000256" key="9">
    <source>
        <dbReference type="RuleBase" id="RU361153"/>
    </source>
</evidence>
<dbReference type="GO" id="GO:0016985">
    <property type="term" value="F:mannan endo-1,4-beta-mannosidase activity"/>
    <property type="evidence" value="ECO:0007669"/>
    <property type="project" value="UniProtKB-EC"/>
</dbReference>
<feature type="domain" description="Glycoside hydrolase family 5" evidence="11">
    <location>
        <begin position="40"/>
        <end position="318"/>
    </location>
</feature>
<name>A0A8H4X8F9_9HYPO</name>
<dbReference type="OrthoDB" id="428177at2759"/>
<evidence type="ECO:0000256" key="10">
    <source>
        <dbReference type="SAM" id="SignalP"/>
    </source>
</evidence>
<protein>
    <recommendedName>
        <fullName evidence="4">mannan endo-1,4-beta-mannosidase</fullName>
        <ecNumber evidence="4">3.2.1.78</ecNumber>
    </recommendedName>
</protein>
<evidence type="ECO:0000313" key="12">
    <source>
        <dbReference type="EMBL" id="KAF4965150.1"/>
    </source>
</evidence>
<comment type="caution">
    <text evidence="12">The sequence shown here is derived from an EMBL/GenBank/DDBJ whole genome shotgun (WGS) entry which is preliminary data.</text>
</comment>
<evidence type="ECO:0000259" key="11">
    <source>
        <dbReference type="Pfam" id="PF00150"/>
    </source>
</evidence>
<keyword evidence="5" id="KW-0964">Secreted</keyword>
<dbReference type="InterPro" id="IPR045053">
    <property type="entry name" value="MAN-like"/>
</dbReference>
<dbReference type="InterPro" id="IPR017853">
    <property type="entry name" value="GH"/>
</dbReference>
<evidence type="ECO:0000256" key="8">
    <source>
        <dbReference type="ARBA" id="ARBA00023295"/>
    </source>
</evidence>
<sequence>MKLFFTTTLMLGLSSLMSTLAAKSFSASNLYYAAGLTEDQQTTLLTGLQDAGVRVLRVWLDGQSGATKGTPINDFKSLQGADPNDIDDTVLNRLDSFMVKAHDHGIKLLISIHSYNALENNSDFYGKWYGTGDFYTNDKAISQFKDRIAHVLAHKNTKSGKTWSQSSEYIFAFEAQNEAMHPQGNPTALASWQCTMAKAIKDNLNGDSKILVTTGGGAYLDNSLLDSYFSCSSLDVLAIHAYGTTDFSTSKLQPYVDKAKKAGKKLIMQEWGACYTNAGNHDCNGGSPLNTNIRDANIKKWAASIDAAGIPWFYWQILPNADPHQGWDYEVGINDVNWGALKAAGLAAGQAESAFDFSPYLL</sequence>
<comment type="catalytic activity">
    <reaction evidence="1">
        <text>Random hydrolysis of (1-&gt;4)-beta-D-mannosidic linkages in mannans, galactomannans and glucomannans.</text>
        <dbReference type="EC" id="3.2.1.78"/>
    </reaction>
</comment>
<evidence type="ECO:0000256" key="2">
    <source>
        <dbReference type="ARBA" id="ARBA00004613"/>
    </source>
</evidence>
<feature type="chain" id="PRO_5034112231" description="mannan endo-1,4-beta-mannosidase" evidence="10">
    <location>
        <begin position="22"/>
        <end position="362"/>
    </location>
</feature>
<evidence type="ECO:0000256" key="6">
    <source>
        <dbReference type="ARBA" id="ARBA00022729"/>
    </source>
</evidence>
<dbReference type="Pfam" id="PF00150">
    <property type="entry name" value="Cellulase"/>
    <property type="match status" value="1"/>
</dbReference>
<evidence type="ECO:0000256" key="5">
    <source>
        <dbReference type="ARBA" id="ARBA00022525"/>
    </source>
</evidence>
<dbReference type="AlphaFoldDB" id="A0A8H4X8F9"/>
<reference evidence="12" key="2">
    <citation type="submission" date="2020-05" db="EMBL/GenBank/DDBJ databases">
        <authorList>
            <person name="Kim H.-S."/>
            <person name="Proctor R.H."/>
            <person name="Brown D.W."/>
        </authorList>
    </citation>
    <scope>NUCLEOTIDE SEQUENCE</scope>
    <source>
        <strain evidence="12">NRRL 20472</strain>
    </source>
</reference>
<keyword evidence="8 9" id="KW-0326">Glycosidase</keyword>
<dbReference type="PANTHER" id="PTHR31451:SF39">
    <property type="entry name" value="MANNAN ENDO-1,4-BETA-MANNOSIDASE 1"/>
    <property type="match status" value="1"/>
</dbReference>
<dbReference type="GO" id="GO:0005576">
    <property type="term" value="C:extracellular region"/>
    <property type="evidence" value="ECO:0007669"/>
    <property type="project" value="UniProtKB-SubCell"/>
</dbReference>